<dbReference type="EMBL" id="HE616890">
    <property type="protein sequence ID" value="CCE95605.1"/>
    <property type="molecule type" value="Genomic_DNA"/>
</dbReference>
<keyword evidence="2" id="KW-0809">Transit peptide</keyword>
<evidence type="ECO:0000313" key="5">
    <source>
        <dbReference type="Proteomes" id="UP000007735"/>
    </source>
</evidence>
<dbReference type="eggNOG" id="COG5387">
    <property type="taxonomic scope" value="Bacteria"/>
</dbReference>
<dbReference type="SUPFAM" id="SSF160909">
    <property type="entry name" value="ATP12-like"/>
    <property type="match status" value="1"/>
</dbReference>
<protein>
    <recommendedName>
        <fullName evidence="6">ATPase</fullName>
    </recommendedName>
</protein>
<dbReference type="PANTHER" id="PTHR21013:SF10">
    <property type="entry name" value="ATP SYNTHASE MITOCHONDRIAL F1 COMPLEX ASSEMBLY FACTOR 2"/>
    <property type="match status" value="1"/>
</dbReference>
<evidence type="ECO:0000256" key="1">
    <source>
        <dbReference type="ARBA" id="ARBA00008231"/>
    </source>
</evidence>
<dbReference type="InterPro" id="IPR042272">
    <property type="entry name" value="ATP12_ATP_synth-F1-assembly_N"/>
</dbReference>
<dbReference type="InterPro" id="IPR011419">
    <property type="entry name" value="ATP12_ATP_synth-F1-assembly"/>
</dbReference>
<dbReference type="Pfam" id="PF07542">
    <property type="entry name" value="ATP12"/>
    <property type="match status" value="1"/>
</dbReference>
<dbReference type="Gene3D" id="3.30.2180.10">
    <property type="entry name" value="ATP12-like"/>
    <property type="match status" value="1"/>
</dbReference>
<dbReference type="HOGENOM" id="CLU_047893_3_0_5"/>
<comment type="similarity">
    <text evidence="1">Belongs to the ATP12 family.</text>
</comment>
<evidence type="ECO:0008006" key="6">
    <source>
        <dbReference type="Google" id="ProtNLM"/>
    </source>
</evidence>
<reference evidence="4 5" key="1">
    <citation type="journal article" date="2012" name="J. Bacteriol.">
        <title>Genome sequence of the soybean symbiont Sinorhizobium fredii HH103.</title>
        <authorList>
            <person name="Weidner S."/>
            <person name="Becker A."/>
            <person name="Bonilla I."/>
            <person name="Jaenicke S."/>
            <person name="Lloret J."/>
            <person name="Margaret I."/>
            <person name="Puhler A."/>
            <person name="Ruiz-Sainz J.E."/>
            <person name="Schneiker-Bekel S."/>
            <person name="Szczepanowski R."/>
            <person name="Vinardell J.M."/>
            <person name="Zehner S."/>
            <person name="Gottfert M."/>
        </authorList>
    </citation>
    <scope>NUCLEOTIDE SEQUENCE [LARGE SCALE GENOMIC DNA]</scope>
    <source>
        <strain evidence="4 5">HH103</strain>
    </source>
</reference>
<dbReference type="PANTHER" id="PTHR21013">
    <property type="entry name" value="ATP SYNTHASE MITOCHONDRIAL F1 COMPLEX ASSEMBLY FACTOR 2/ATP12 PROTEIN, MITOCHONDRIAL PRECURSOR"/>
    <property type="match status" value="1"/>
</dbReference>
<gene>
    <name evidence="4" type="ordered locus">SFHH103_01106</name>
</gene>
<dbReference type="Gene3D" id="1.10.3580.10">
    <property type="entry name" value="ATP12 ATPase"/>
    <property type="match status" value="1"/>
</dbReference>
<organism evidence="4 5">
    <name type="scientific">Sinorhizobium fredii (strain HH103)</name>
    <dbReference type="NCBI Taxonomy" id="1117943"/>
    <lineage>
        <taxon>Bacteria</taxon>
        <taxon>Pseudomonadati</taxon>
        <taxon>Pseudomonadota</taxon>
        <taxon>Alphaproteobacteria</taxon>
        <taxon>Hyphomicrobiales</taxon>
        <taxon>Rhizobiaceae</taxon>
        <taxon>Sinorhizobium/Ensifer group</taxon>
        <taxon>Sinorhizobium</taxon>
    </lineage>
</organism>
<name>G9A4W1_SINF1</name>
<dbReference type="Proteomes" id="UP000007735">
    <property type="component" value="Chromosome"/>
</dbReference>
<dbReference type="STRING" id="1117943.SFHH103_01106"/>
<accession>G9A4W1</accession>
<dbReference type="PATRIC" id="fig|380.5.peg.1177"/>
<keyword evidence="3" id="KW-0143">Chaperone</keyword>
<proteinExistence type="inferred from homology"/>
<evidence type="ECO:0000256" key="3">
    <source>
        <dbReference type="ARBA" id="ARBA00023186"/>
    </source>
</evidence>
<dbReference type="KEGG" id="sfh:SFHH103_01106"/>
<evidence type="ECO:0000313" key="4">
    <source>
        <dbReference type="EMBL" id="CCE95605.1"/>
    </source>
</evidence>
<dbReference type="InterPro" id="IPR023335">
    <property type="entry name" value="ATP12_ortho_dom_sf"/>
</dbReference>
<evidence type="ECO:0000256" key="2">
    <source>
        <dbReference type="ARBA" id="ARBA00022946"/>
    </source>
</evidence>
<dbReference type="AlphaFoldDB" id="G9A4W1"/>
<sequence length="289" mass="31832">MPAFRTWSRPAPITLPGCRQTLSNGWKRTMPDIRDDLSSLSHEDPVRRAQIQMQKPLAKRFYKTVGVAQAEGGGHAILLDGRSVRTPARRPLAVPTVKLAELLAAEWDAQADIIDPSAMPLTRIVNTAIDGVALDQRAVFDDILRFAGSDLLCYRADSPAGLVERQNAIWNPVLDWAAQSLGARFILAEGVIHQEQPREAITAYAEGLRAFATPLGLACLHTITTLTGSALLALAFGMGQLSAENAWSAAHVDEDWQIEHWGTDEEAFHRREKRWQEMQAATAVLDALR</sequence>
<dbReference type="GO" id="GO:0043461">
    <property type="term" value="P:proton-transporting ATP synthase complex assembly"/>
    <property type="evidence" value="ECO:0007669"/>
    <property type="project" value="InterPro"/>
</dbReference>